<dbReference type="EMBL" id="CAJNOQ010001591">
    <property type="protein sequence ID" value="CAF0905270.1"/>
    <property type="molecule type" value="Genomic_DNA"/>
</dbReference>
<evidence type="ECO:0000313" key="2">
    <source>
        <dbReference type="EMBL" id="CAF0905270.1"/>
    </source>
</evidence>
<dbReference type="Proteomes" id="UP000681722">
    <property type="component" value="Unassembled WGS sequence"/>
</dbReference>
<comment type="caution">
    <text evidence="2">The sequence shown here is derived from an EMBL/GenBank/DDBJ whole genome shotgun (WGS) entry which is preliminary data.</text>
</comment>
<dbReference type="OrthoDB" id="9991193at2759"/>
<dbReference type="EMBL" id="CAJNOK010003864">
    <property type="protein sequence ID" value="CAF0917358.1"/>
    <property type="molecule type" value="Genomic_DNA"/>
</dbReference>
<gene>
    <name evidence="2" type="ORF">GPM918_LOCUS8854</name>
    <name evidence="3" type="ORF">OVA965_LOCUS10438</name>
    <name evidence="4" type="ORF">SRO942_LOCUS8855</name>
    <name evidence="5" type="ORF">TMI583_LOCUS10435</name>
</gene>
<dbReference type="Proteomes" id="UP000677228">
    <property type="component" value="Unassembled WGS sequence"/>
</dbReference>
<reference evidence="2" key="1">
    <citation type="submission" date="2021-02" db="EMBL/GenBank/DDBJ databases">
        <authorList>
            <person name="Nowell W R."/>
        </authorList>
    </citation>
    <scope>NUCLEOTIDE SEQUENCE</scope>
</reference>
<evidence type="ECO:0000256" key="1">
    <source>
        <dbReference type="SAM" id="SignalP"/>
    </source>
</evidence>
<dbReference type="EMBL" id="CAJOBC010001591">
    <property type="protein sequence ID" value="CAF3687133.1"/>
    <property type="molecule type" value="Genomic_DNA"/>
</dbReference>
<organism evidence="2 6">
    <name type="scientific">Didymodactylos carnosus</name>
    <dbReference type="NCBI Taxonomy" id="1234261"/>
    <lineage>
        <taxon>Eukaryota</taxon>
        <taxon>Metazoa</taxon>
        <taxon>Spiralia</taxon>
        <taxon>Gnathifera</taxon>
        <taxon>Rotifera</taxon>
        <taxon>Eurotatoria</taxon>
        <taxon>Bdelloidea</taxon>
        <taxon>Philodinida</taxon>
        <taxon>Philodinidae</taxon>
        <taxon>Didymodactylos</taxon>
    </lineage>
</organism>
<accession>A0A813ZY91</accession>
<name>A0A813ZY91_9BILA</name>
<evidence type="ECO:0008006" key="7">
    <source>
        <dbReference type="Google" id="ProtNLM"/>
    </source>
</evidence>
<evidence type="ECO:0000313" key="6">
    <source>
        <dbReference type="Proteomes" id="UP000663829"/>
    </source>
</evidence>
<keyword evidence="1" id="KW-0732">Signal</keyword>
<feature type="chain" id="PRO_5036223747" description="Lipoprotein" evidence="1">
    <location>
        <begin position="24"/>
        <end position="187"/>
    </location>
</feature>
<evidence type="ECO:0000313" key="5">
    <source>
        <dbReference type="EMBL" id="CAF3695411.1"/>
    </source>
</evidence>
<protein>
    <recommendedName>
        <fullName evidence="7">Lipoprotein</fullName>
    </recommendedName>
</protein>
<proteinExistence type="predicted"/>
<evidence type="ECO:0000313" key="4">
    <source>
        <dbReference type="EMBL" id="CAF3687133.1"/>
    </source>
</evidence>
<dbReference type="Proteomes" id="UP000682733">
    <property type="component" value="Unassembled WGS sequence"/>
</dbReference>
<dbReference type="Proteomes" id="UP000663829">
    <property type="component" value="Unassembled WGS sequence"/>
</dbReference>
<dbReference type="AlphaFoldDB" id="A0A813ZY91"/>
<feature type="signal peptide" evidence="1">
    <location>
        <begin position="1"/>
        <end position="23"/>
    </location>
</feature>
<keyword evidence="6" id="KW-1185">Reference proteome</keyword>
<dbReference type="EMBL" id="CAJOBA010003866">
    <property type="protein sequence ID" value="CAF3695411.1"/>
    <property type="molecule type" value="Genomic_DNA"/>
</dbReference>
<sequence length="187" mass="22244">MVSSNIFLKYFFVLFSLILSCSCTTNKKSNYNDRYLEQHSPTSSSDIFIKPKPQLMRRLNPLKLMFVVAYSKLNKQYEVEWNLDVLKTIISESEQVTEDDKKYFMDNFSTANTDYQEWSSDKHDQLERFTEKYFNPYKSADFFLPFQDCKTFTYALTDEMLTEFGQMDEIKRSRVRQKAAKTLCDLD</sequence>
<evidence type="ECO:0000313" key="3">
    <source>
        <dbReference type="EMBL" id="CAF0917358.1"/>
    </source>
</evidence>